<sequence length="187" mass="19924">MFTRTQHPIAIETTGLTPMLRTRAKRLGRLVEILGFLVSVFVVAIAAGSLASAADNDDSYKTAQGLAVYLGVLPAAIVRGHLESHPEATMHGGAPQGKHEDHVVVAVFDAKTGARIENARVTANVSGLGHVGAQNIDLEAMSIAGTVTYGNFVELPGNDRYDIKLNITVPGRKPASVQIDFTYQHLQ</sequence>
<evidence type="ECO:0000313" key="3">
    <source>
        <dbReference type="Proteomes" id="UP001287059"/>
    </source>
</evidence>
<dbReference type="Proteomes" id="UP001287059">
    <property type="component" value="Unassembled WGS sequence"/>
</dbReference>
<accession>A0ABU4XTB0</accession>
<feature type="transmembrane region" description="Helical" evidence="1">
    <location>
        <begin position="63"/>
        <end position="82"/>
    </location>
</feature>
<name>A0ABU4XTB0_9HYPH</name>
<gene>
    <name evidence="2" type="ORF">RFN28_05480</name>
</gene>
<evidence type="ECO:0000256" key="1">
    <source>
        <dbReference type="SAM" id="Phobius"/>
    </source>
</evidence>
<feature type="transmembrane region" description="Helical" evidence="1">
    <location>
        <begin position="30"/>
        <end position="51"/>
    </location>
</feature>
<dbReference type="EMBL" id="JAVIIW010000004">
    <property type="protein sequence ID" value="MDX8477934.1"/>
    <property type="molecule type" value="Genomic_DNA"/>
</dbReference>
<keyword evidence="1" id="KW-0812">Transmembrane</keyword>
<evidence type="ECO:0000313" key="2">
    <source>
        <dbReference type="EMBL" id="MDX8477934.1"/>
    </source>
</evidence>
<comment type="caution">
    <text evidence="2">The sequence shown here is derived from an EMBL/GenBank/DDBJ whole genome shotgun (WGS) entry which is preliminary data.</text>
</comment>
<reference evidence="2 3" key="1">
    <citation type="submission" date="2023-08" db="EMBL/GenBank/DDBJ databases">
        <title>Implementing the SeqCode for naming new Mesorhizobium species isolated from Vachellia karroo root nodules.</title>
        <authorList>
            <person name="Van Lill M."/>
        </authorList>
    </citation>
    <scope>NUCLEOTIDE SEQUENCE [LARGE SCALE GENOMIC DNA]</scope>
    <source>
        <strain evidence="2 3">VK24D</strain>
    </source>
</reference>
<keyword evidence="3" id="KW-1185">Reference proteome</keyword>
<dbReference type="RefSeq" id="WP_320286357.1">
    <property type="nucleotide sequence ID" value="NZ_JAVIIW010000004.1"/>
</dbReference>
<proteinExistence type="predicted"/>
<organism evidence="2 3">
    <name type="scientific">Mesorhizobium album</name>
    <dbReference type="NCBI Taxonomy" id="3072314"/>
    <lineage>
        <taxon>Bacteria</taxon>
        <taxon>Pseudomonadati</taxon>
        <taxon>Pseudomonadota</taxon>
        <taxon>Alphaproteobacteria</taxon>
        <taxon>Hyphomicrobiales</taxon>
        <taxon>Phyllobacteriaceae</taxon>
        <taxon>Mesorhizobium</taxon>
    </lineage>
</organism>
<keyword evidence="1" id="KW-1133">Transmembrane helix</keyword>
<evidence type="ECO:0008006" key="4">
    <source>
        <dbReference type="Google" id="ProtNLM"/>
    </source>
</evidence>
<keyword evidence="1" id="KW-0472">Membrane</keyword>
<protein>
    <recommendedName>
        <fullName evidence="4">DUF4426 domain-containing protein</fullName>
    </recommendedName>
</protein>